<keyword evidence="4" id="KW-1185">Reference proteome</keyword>
<dbReference type="EMBL" id="CADCXN010000050">
    <property type="protein sequence ID" value="CAA9890454.1"/>
    <property type="molecule type" value="Genomic_DNA"/>
</dbReference>
<evidence type="ECO:0000313" key="3">
    <source>
        <dbReference type="EMBL" id="CAA9890454.1"/>
    </source>
</evidence>
<name>A0A8S0WIB9_9GAMM</name>
<dbReference type="PANTHER" id="PTHR30570">
    <property type="entry name" value="PERIPLASMIC PHOSPHATE BINDING COMPONENT OF PHOSPHATE ABC TRANSPORTER"/>
    <property type="match status" value="1"/>
</dbReference>
<dbReference type="Proteomes" id="UP000494216">
    <property type="component" value="Unassembled WGS sequence"/>
</dbReference>
<dbReference type="Pfam" id="PF12849">
    <property type="entry name" value="PBP_like_2"/>
    <property type="match status" value="1"/>
</dbReference>
<dbReference type="PANTHER" id="PTHR30570:SF1">
    <property type="entry name" value="PHOSPHATE-BINDING PROTEIN PSTS"/>
    <property type="match status" value="1"/>
</dbReference>
<dbReference type="InterPro" id="IPR024370">
    <property type="entry name" value="PBP_domain"/>
</dbReference>
<feature type="domain" description="PBP" evidence="2">
    <location>
        <begin position="38"/>
        <end position="277"/>
    </location>
</feature>
<dbReference type="AlphaFoldDB" id="A0A8S0WIB9"/>
<reference evidence="3 4" key="1">
    <citation type="submission" date="2020-02" db="EMBL/GenBank/DDBJ databases">
        <authorList>
            <person name="Hogendoorn C."/>
        </authorList>
    </citation>
    <scope>NUCLEOTIDE SEQUENCE [LARGE SCALE GENOMIC DNA]</scope>
    <source>
        <strain evidence="3">METHB21</strain>
    </source>
</reference>
<proteinExistence type="predicted"/>
<dbReference type="Gene3D" id="3.40.190.10">
    <property type="entry name" value="Periplasmic binding protein-like II"/>
    <property type="match status" value="2"/>
</dbReference>
<protein>
    <submittedName>
        <fullName evidence="3">Phosphate-binding protein</fullName>
    </submittedName>
</protein>
<dbReference type="InterPro" id="IPR050811">
    <property type="entry name" value="Phosphate_ABC_transporter"/>
</dbReference>
<evidence type="ECO:0000256" key="1">
    <source>
        <dbReference type="ARBA" id="ARBA00022729"/>
    </source>
</evidence>
<dbReference type="PROSITE" id="PS51257">
    <property type="entry name" value="PROKAR_LIPOPROTEIN"/>
    <property type="match status" value="1"/>
</dbReference>
<organism evidence="3 4">
    <name type="scientific">Candidatus Methylobacter favarea</name>
    <dbReference type="NCBI Taxonomy" id="2707345"/>
    <lineage>
        <taxon>Bacteria</taxon>
        <taxon>Pseudomonadati</taxon>
        <taxon>Pseudomonadota</taxon>
        <taxon>Gammaproteobacteria</taxon>
        <taxon>Methylococcales</taxon>
        <taxon>Methylococcaceae</taxon>
        <taxon>Methylobacter</taxon>
    </lineage>
</organism>
<evidence type="ECO:0000259" key="2">
    <source>
        <dbReference type="Pfam" id="PF12849"/>
    </source>
</evidence>
<dbReference type="CDD" id="cd13653">
    <property type="entry name" value="PBP2_phosphate_like_1"/>
    <property type="match status" value="1"/>
</dbReference>
<dbReference type="RefSeq" id="WP_174625384.1">
    <property type="nucleotide sequence ID" value="NZ_CADCXN010000050.1"/>
</dbReference>
<comment type="caution">
    <text evidence="3">The sequence shown here is derived from an EMBL/GenBank/DDBJ whole genome shotgun (WGS) entry which is preliminary data.</text>
</comment>
<accession>A0A8S0WIB9</accession>
<gene>
    <name evidence="3" type="ORF">METHB2_220026</name>
</gene>
<dbReference type="SUPFAM" id="SSF53850">
    <property type="entry name" value="Periplasmic binding protein-like II"/>
    <property type="match status" value="1"/>
</dbReference>
<keyword evidence="1" id="KW-0732">Signal</keyword>
<evidence type="ECO:0000313" key="4">
    <source>
        <dbReference type="Proteomes" id="UP000494216"/>
    </source>
</evidence>
<sequence>MLISGGRKNIIKRAKKQALDWLTGLLLILIIAGCTKNESLNAAGSTTVLPIVVLAAERFKALHGVNVIVNAGGSGVGINQLGEGKIAIGMISRNISDAEIKRYPNVNFVVHSIGKDAVVPVVSSEIYDAGIKSLSLRQIGKIYLGEITSWKQLGGPDKDILVIDKEKSRGTRHVFMEIVLGDKEVSAPGADLVLGDNNEEQTAVMQSDSAIGMLSNAWLNSDVKGLSIILQNGSTVEPKLENISNGRFPITRDLLLVTSGEPAGNIKAFIDFILSDEGQKIVRDSGYVSLEQ</sequence>